<feature type="compositionally biased region" description="Basic and acidic residues" evidence="2">
    <location>
        <begin position="456"/>
        <end position="471"/>
    </location>
</feature>
<feature type="region of interest" description="Disordered" evidence="2">
    <location>
        <begin position="452"/>
        <end position="471"/>
    </location>
</feature>
<dbReference type="SUPFAM" id="SSF51556">
    <property type="entry name" value="Metallo-dependent hydrolases"/>
    <property type="match status" value="1"/>
</dbReference>
<proteinExistence type="predicted"/>
<dbReference type="PANTHER" id="PTHR43794:SF11">
    <property type="entry name" value="AMIDOHYDROLASE-RELATED DOMAIN-CONTAINING PROTEIN"/>
    <property type="match status" value="1"/>
</dbReference>
<accession>A0A243QHV6</accession>
<dbReference type="EMBL" id="NGFO01000003">
    <property type="protein sequence ID" value="OUC80365.1"/>
    <property type="molecule type" value="Genomic_DNA"/>
</dbReference>
<dbReference type="GO" id="GO:0016810">
    <property type="term" value="F:hydrolase activity, acting on carbon-nitrogen (but not peptide) bonds"/>
    <property type="evidence" value="ECO:0007669"/>
    <property type="project" value="InterPro"/>
</dbReference>
<sequence>MTGTYHNALILPVSGDKPWFWGWLSIGDDGRIAGMGEGTPPADAPLPRHDLDGAFLAPGFVSAHSHIYTAGMRGVAPNSPLYEWVTLNSTMLLGAEAEDLYWMTMAGGLDHLSSGITSVYNFTQSRVLALFDYEESVLKAARVHPPEFVTAQVDGLAAAGIRFVTSVRLDDEQLGEDAAFAGFDEVMTHLATVDPALDLGGSVYGSVQWSSSPATAERERALMDRYGITNQAHFVETAEQIEIQQSKFDWYDAAGVLGPDFAFGHFVHPTEDMFTRVRETGSAVVWQPMSNGRLGSGIADVPRLLRDSVTVGMGVDDQSCTDVSDPFENMRTGLFLQRGKHSDAAILTPLDVLVLHTLGSASAMGVADRVGSLEVGKFADLLVVDPRSPHLGPIWDPVATYVLGCGLRNLREVVVGGQSVWHRDVVDPRRAQADSELTERMIASAAQSGIHPVVPAHRDQDRTSVDDQRSV</sequence>
<dbReference type="InterPro" id="IPR050287">
    <property type="entry name" value="MTA/SAH_deaminase"/>
</dbReference>
<evidence type="ECO:0000256" key="2">
    <source>
        <dbReference type="SAM" id="MobiDB-lite"/>
    </source>
</evidence>
<comment type="caution">
    <text evidence="4">The sequence shown here is derived from an EMBL/GenBank/DDBJ whole genome shotgun (WGS) entry which is preliminary data.</text>
</comment>
<dbReference type="PANTHER" id="PTHR43794">
    <property type="entry name" value="AMINOHYDROLASE SSNA-RELATED"/>
    <property type="match status" value="1"/>
</dbReference>
<gene>
    <name evidence="4" type="ORF">CA982_04020</name>
</gene>
<keyword evidence="1" id="KW-0378">Hydrolase</keyword>
<evidence type="ECO:0000313" key="5">
    <source>
        <dbReference type="Proteomes" id="UP000194632"/>
    </source>
</evidence>
<name>A0A243QHV6_9ACTN</name>
<dbReference type="SUPFAM" id="SSF51338">
    <property type="entry name" value="Composite domain of metallo-dependent hydrolases"/>
    <property type="match status" value="2"/>
</dbReference>
<organism evidence="4 5">
    <name type="scientific">Gordonia lacunae</name>
    <dbReference type="NCBI Taxonomy" id="417102"/>
    <lineage>
        <taxon>Bacteria</taxon>
        <taxon>Bacillati</taxon>
        <taxon>Actinomycetota</taxon>
        <taxon>Actinomycetes</taxon>
        <taxon>Mycobacteriales</taxon>
        <taxon>Gordoniaceae</taxon>
        <taxon>Gordonia</taxon>
    </lineage>
</organism>
<dbReference type="Proteomes" id="UP000194632">
    <property type="component" value="Unassembled WGS sequence"/>
</dbReference>
<evidence type="ECO:0000256" key="1">
    <source>
        <dbReference type="ARBA" id="ARBA00022801"/>
    </source>
</evidence>
<dbReference type="InterPro" id="IPR032466">
    <property type="entry name" value="Metal_Hydrolase"/>
</dbReference>
<dbReference type="Gene3D" id="2.30.40.10">
    <property type="entry name" value="Urease, subunit C, domain 1"/>
    <property type="match status" value="1"/>
</dbReference>
<dbReference type="AlphaFoldDB" id="A0A243QHV6"/>
<feature type="domain" description="Amidohydrolase-related" evidence="3">
    <location>
        <begin position="56"/>
        <end position="419"/>
    </location>
</feature>
<evidence type="ECO:0000259" key="3">
    <source>
        <dbReference type="Pfam" id="PF01979"/>
    </source>
</evidence>
<evidence type="ECO:0000313" key="4">
    <source>
        <dbReference type="EMBL" id="OUC80365.1"/>
    </source>
</evidence>
<dbReference type="OrthoDB" id="3189065at2"/>
<dbReference type="InterPro" id="IPR011059">
    <property type="entry name" value="Metal-dep_hydrolase_composite"/>
</dbReference>
<protein>
    <submittedName>
        <fullName evidence="4">Cytosine deaminase</fullName>
    </submittedName>
</protein>
<keyword evidence="5" id="KW-1185">Reference proteome</keyword>
<dbReference type="Gene3D" id="3.20.20.140">
    <property type="entry name" value="Metal-dependent hydrolases"/>
    <property type="match status" value="1"/>
</dbReference>
<reference evidence="4 5" key="1">
    <citation type="submission" date="2017-05" db="EMBL/GenBank/DDBJ databases">
        <title>Biotechnological potential of actinobacteria isolated from South African environments.</title>
        <authorList>
            <person name="Le Roes-Hill M."/>
            <person name="Prins A."/>
            <person name="Durrell K.A."/>
        </authorList>
    </citation>
    <scope>NUCLEOTIDE SEQUENCE [LARGE SCALE GENOMIC DNA]</scope>
    <source>
        <strain evidence="4">BS2</strain>
    </source>
</reference>
<dbReference type="STRING" id="417102.CA982_04020"/>
<dbReference type="RefSeq" id="WP_086534058.1">
    <property type="nucleotide sequence ID" value="NZ_NGFO01000003.1"/>
</dbReference>
<dbReference type="InterPro" id="IPR006680">
    <property type="entry name" value="Amidohydro-rel"/>
</dbReference>
<dbReference type="Pfam" id="PF01979">
    <property type="entry name" value="Amidohydro_1"/>
    <property type="match status" value="1"/>
</dbReference>